<dbReference type="InterPro" id="IPR006026">
    <property type="entry name" value="Peptidase_Metallo"/>
</dbReference>
<evidence type="ECO:0000256" key="2">
    <source>
        <dbReference type="ARBA" id="ARBA00022723"/>
    </source>
</evidence>
<comment type="caution">
    <text evidence="7">The sequence shown here is derived from an EMBL/GenBank/DDBJ whole genome shotgun (WGS) entry which is preliminary data.</text>
</comment>
<keyword evidence="3" id="KW-0378">Hydrolase</keyword>
<evidence type="ECO:0000313" key="7">
    <source>
        <dbReference type="EMBL" id="KAG6597028.1"/>
    </source>
</evidence>
<dbReference type="PANTHER" id="PTHR10201">
    <property type="entry name" value="MATRIX METALLOPROTEINASE"/>
    <property type="match status" value="1"/>
</dbReference>
<dbReference type="GO" id="GO:0006508">
    <property type="term" value="P:proteolysis"/>
    <property type="evidence" value="ECO:0007669"/>
    <property type="project" value="UniProtKB-KW"/>
</dbReference>
<evidence type="ECO:0000256" key="1">
    <source>
        <dbReference type="ARBA" id="ARBA00022670"/>
    </source>
</evidence>
<keyword evidence="2" id="KW-0479">Metal-binding</keyword>
<evidence type="ECO:0000259" key="6">
    <source>
        <dbReference type="SMART" id="SM00235"/>
    </source>
</evidence>
<evidence type="ECO:0000256" key="3">
    <source>
        <dbReference type="ARBA" id="ARBA00022801"/>
    </source>
</evidence>
<keyword evidence="4" id="KW-0862">Zinc</keyword>
<evidence type="ECO:0000256" key="5">
    <source>
        <dbReference type="SAM" id="SignalP"/>
    </source>
</evidence>
<dbReference type="GO" id="GO:0031012">
    <property type="term" value="C:extracellular matrix"/>
    <property type="evidence" value="ECO:0007669"/>
    <property type="project" value="InterPro"/>
</dbReference>
<proteinExistence type="predicted"/>
<dbReference type="GO" id="GO:0008270">
    <property type="term" value="F:zinc ion binding"/>
    <property type="evidence" value="ECO:0007669"/>
    <property type="project" value="InterPro"/>
</dbReference>
<evidence type="ECO:0000313" key="8">
    <source>
        <dbReference type="Proteomes" id="UP000685013"/>
    </source>
</evidence>
<dbReference type="InterPro" id="IPR033739">
    <property type="entry name" value="M10A_MMP"/>
</dbReference>
<dbReference type="Proteomes" id="UP000685013">
    <property type="component" value="Chromosome 6"/>
</dbReference>
<dbReference type="CDD" id="cd04278">
    <property type="entry name" value="ZnMc_MMP"/>
    <property type="match status" value="1"/>
</dbReference>
<accession>A0AAV6NIM4</accession>
<gene>
    <name evidence="7" type="primary">4MMP</name>
    <name evidence="7" type="ORF">SDJN03_10208</name>
</gene>
<dbReference type="SMART" id="SM00235">
    <property type="entry name" value="ZnMc"/>
    <property type="match status" value="1"/>
</dbReference>
<protein>
    <submittedName>
        <fullName evidence="7">Metalloendoproteinase 4-MMP</fullName>
    </submittedName>
</protein>
<feature type="signal peptide" evidence="5">
    <location>
        <begin position="1"/>
        <end position="29"/>
    </location>
</feature>
<keyword evidence="1" id="KW-0645">Protease</keyword>
<organism evidence="7 8">
    <name type="scientific">Cucurbita argyrosperma subsp. sororia</name>
    <dbReference type="NCBI Taxonomy" id="37648"/>
    <lineage>
        <taxon>Eukaryota</taxon>
        <taxon>Viridiplantae</taxon>
        <taxon>Streptophyta</taxon>
        <taxon>Embryophyta</taxon>
        <taxon>Tracheophyta</taxon>
        <taxon>Spermatophyta</taxon>
        <taxon>Magnoliopsida</taxon>
        <taxon>eudicotyledons</taxon>
        <taxon>Gunneridae</taxon>
        <taxon>Pentapetalae</taxon>
        <taxon>rosids</taxon>
        <taxon>fabids</taxon>
        <taxon>Cucurbitales</taxon>
        <taxon>Cucurbitaceae</taxon>
        <taxon>Cucurbiteae</taxon>
        <taxon>Cucurbita</taxon>
    </lineage>
</organism>
<dbReference type="Pfam" id="PF00413">
    <property type="entry name" value="Peptidase_M10"/>
    <property type="match status" value="1"/>
</dbReference>
<dbReference type="GO" id="GO:0030198">
    <property type="term" value="P:extracellular matrix organization"/>
    <property type="evidence" value="ECO:0007669"/>
    <property type="project" value="TreeGrafter"/>
</dbReference>
<keyword evidence="8" id="KW-1185">Reference proteome</keyword>
<dbReference type="AlphaFoldDB" id="A0AAV6NIM4"/>
<evidence type="ECO:0000256" key="4">
    <source>
        <dbReference type="ARBA" id="ARBA00022833"/>
    </source>
</evidence>
<name>A0AAV6NIM4_9ROSI</name>
<dbReference type="InterPro" id="IPR001818">
    <property type="entry name" value="Pept_M10_metallopeptidase"/>
</dbReference>
<feature type="domain" description="Peptidase metallopeptidase" evidence="6">
    <location>
        <begin position="61"/>
        <end position="228"/>
    </location>
</feature>
<feature type="non-terminal residue" evidence="7">
    <location>
        <position position="1"/>
    </location>
</feature>
<dbReference type="GO" id="GO:0030574">
    <property type="term" value="P:collagen catabolic process"/>
    <property type="evidence" value="ECO:0007669"/>
    <property type="project" value="TreeGrafter"/>
</dbReference>
<dbReference type="PANTHER" id="PTHR10201:SF321">
    <property type="entry name" value="METALLOENDOPROTEINASE 4-MMP"/>
    <property type="match status" value="1"/>
</dbReference>
<sequence length="251" mass="28636">MFLPLIPRSRYLLLALFFLCLPSIIPSSAVTFRPNSTARRWRVSDTLHGPHATARYVYFPGKPRWTRRMPMVLTYAFFKENWVSNLSLKDVKFVFRTAFSKWAHVIPVRFEETEDYGFADIKIGFYRGDHGDGQPFDGVLGVLAHSFSPEIGRLHLDAAETWAVDFEEEKSAVAVDLESVATHEIGHLLGLGHSSVRESVMYPSLKPREKKANLEVDDVEGVQALYGSNPNFRRAHYTYSYARLHALILTE</sequence>
<feature type="chain" id="PRO_5043529303" evidence="5">
    <location>
        <begin position="30"/>
        <end position="251"/>
    </location>
</feature>
<dbReference type="EMBL" id="JAGKQH010000006">
    <property type="protein sequence ID" value="KAG6597028.1"/>
    <property type="molecule type" value="Genomic_DNA"/>
</dbReference>
<dbReference type="GO" id="GO:0004222">
    <property type="term" value="F:metalloendopeptidase activity"/>
    <property type="evidence" value="ECO:0007669"/>
    <property type="project" value="InterPro"/>
</dbReference>
<reference evidence="7 8" key="1">
    <citation type="journal article" date="2021" name="Hortic Res">
        <title>The domestication of Cucurbita argyrosperma as revealed by the genome of its wild relative.</title>
        <authorList>
            <person name="Barrera-Redondo J."/>
            <person name="Sanchez-de la Vega G."/>
            <person name="Aguirre-Liguori J.A."/>
            <person name="Castellanos-Morales G."/>
            <person name="Gutierrez-Guerrero Y.T."/>
            <person name="Aguirre-Dugua X."/>
            <person name="Aguirre-Planter E."/>
            <person name="Tenaillon M.I."/>
            <person name="Lira-Saade R."/>
            <person name="Eguiarte L.E."/>
        </authorList>
    </citation>
    <scope>NUCLEOTIDE SEQUENCE [LARGE SCALE GENOMIC DNA]</scope>
    <source>
        <strain evidence="7">JBR-2021</strain>
    </source>
</reference>
<keyword evidence="5" id="KW-0732">Signal</keyword>